<protein>
    <submittedName>
        <fullName evidence="1">Uncharacterized protein</fullName>
    </submittedName>
</protein>
<dbReference type="Proteomes" id="UP000185744">
    <property type="component" value="Unassembled WGS sequence"/>
</dbReference>
<dbReference type="AlphaFoldDB" id="A0A1Q6DT91"/>
<evidence type="ECO:0000313" key="1">
    <source>
        <dbReference type="EMBL" id="OKY77542.1"/>
    </source>
</evidence>
<proteinExistence type="predicted"/>
<comment type="caution">
    <text evidence="1">The sequence shown here is derived from an EMBL/GenBank/DDBJ whole genome shotgun (WGS) entry which is preliminary data.</text>
</comment>
<organism evidence="1 2">
    <name type="scientific">Methanohalarchaeum thermophilum</name>
    <dbReference type="NCBI Taxonomy" id="1903181"/>
    <lineage>
        <taxon>Archaea</taxon>
        <taxon>Methanobacteriati</taxon>
        <taxon>Methanobacteriota</taxon>
        <taxon>Methanonatronarchaeia</taxon>
        <taxon>Methanonatronarchaeales</taxon>
        <taxon>Methanonatronarchaeaceae</taxon>
        <taxon>Candidatus Methanohalarchaeum</taxon>
    </lineage>
</organism>
<accession>A0A1Q6DT91</accession>
<keyword evidence="2" id="KW-1185">Reference proteome</keyword>
<sequence length="64" mass="7369">MLYSNLIEMANHGLLEQVEYEIDKEGKFQKEAILHKYCLTETGEQRAKDVGALDGKEKPTKEEK</sequence>
<reference evidence="1" key="1">
    <citation type="submission" date="2016-12" db="EMBL/GenBank/DDBJ databases">
        <title>Discovery of methanogenic haloarchaea.</title>
        <authorList>
            <person name="Sorokin D.Y."/>
            <person name="Makarova K.S."/>
            <person name="Abbas B."/>
            <person name="Ferrer M."/>
            <person name="Golyshin P.N."/>
        </authorList>
    </citation>
    <scope>NUCLEOTIDE SEQUENCE [LARGE SCALE GENOMIC DNA]</scope>
    <source>
        <strain evidence="1">HMET1</strain>
    </source>
</reference>
<evidence type="ECO:0000313" key="2">
    <source>
        <dbReference type="Proteomes" id="UP000185744"/>
    </source>
</evidence>
<gene>
    <name evidence="1" type="ORF">BTN85_0008</name>
</gene>
<dbReference type="EMBL" id="MSDW01000001">
    <property type="protein sequence ID" value="OKY77542.1"/>
    <property type="molecule type" value="Genomic_DNA"/>
</dbReference>
<name>A0A1Q6DT91_METT1</name>
<dbReference type="STRING" id="1903181.BTN85_0008"/>
<dbReference type="InParanoid" id="A0A1Q6DT91"/>